<dbReference type="EMBL" id="AP022596">
    <property type="protein sequence ID" value="BBY64023.1"/>
    <property type="molecule type" value="Genomic_DNA"/>
</dbReference>
<dbReference type="Proteomes" id="UP000467148">
    <property type="component" value="Chromosome"/>
</dbReference>
<dbReference type="SUPFAM" id="SSF54197">
    <property type="entry name" value="HIT-like"/>
    <property type="match status" value="1"/>
</dbReference>
<accession>A0A7I7T5D1</accession>
<dbReference type="Pfam" id="PF01230">
    <property type="entry name" value="HIT"/>
    <property type="match status" value="1"/>
</dbReference>
<feature type="short sequence motif" description="Histidine triad motif" evidence="2 3">
    <location>
        <begin position="93"/>
        <end position="97"/>
    </location>
</feature>
<evidence type="ECO:0000259" key="4">
    <source>
        <dbReference type="PROSITE" id="PS51084"/>
    </source>
</evidence>
<evidence type="ECO:0000256" key="1">
    <source>
        <dbReference type="PIRSR" id="PIRSR601310-1"/>
    </source>
</evidence>
<dbReference type="PANTHER" id="PTHR46648">
    <property type="entry name" value="HIT FAMILY PROTEIN 1"/>
    <property type="match status" value="1"/>
</dbReference>
<dbReference type="PROSITE" id="PS51084">
    <property type="entry name" value="HIT_2"/>
    <property type="match status" value="1"/>
</dbReference>
<name>A0A7I7T5D1_9MYCO</name>
<evidence type="ECO:0000313" key="6">
    <source>
        <dbReference type="Proteomes" id="UP000467148"/>
    </source>
</evidence>
<organism evidence="5 6">
    <name type="scientific">Mycolicibacterium helvum</name>
    <dbReference type="NCBI Taxonomy" id="1534349"/>
    <lineage>
        <taxon>Bacteria</taxon>
        <taxon>Bacillati</taxon>
        <taxon>Actinomycetota</taxon>
        <taxon>Actinomycetes</taxon>
        <taxon>Mycobacteriales</taxon>
        <taxon>Mycobacteriaceae</taxon>
        <taxon>Mycolicibacterium</taxon>
    </lineage>
</organism>
<dbReference type="RefSeq" id="WP_163751939.1">
    <property type="nucleotide sequence ID" value="NZ_AP022596.1"/>
</dbReference>
<protein>
    <submittedName>
        <fullName evidence="5">Hypothetical histidine triad (HIT) protein</fullName>
    </submittedName>
</protein>
<evidence type="ECO:0000256" key="2">
    <source>
        <dbReference type="PIRSR" id="PIRSR601310-3"/>
    </source>
</evidence>
<dbReference type="KEGG" id="mhev:MHEL_22660"/>
<dbReference type="PRINTS" id="PR00332">
    <property type="entry name" value="HISTRIAD"/>
</dbReference>
<dbReference type="AlphaFoldDB" id="A0A7I7T5D1"/>
<dbReference type="Gene3D" id="3.30.428.10">
    <property type="entry name" value="HIT-like"/>
    <property type="match status" value="1"/>
</dbReference>
<keyword evidence="6" id="KW-1185">Reference proteome</keyword>
<proteinExistence type="predicted"/>
<feature type="active site" description="Tele-AMP-histidine intermediate" evidence="1">
    <location>
        <position position="95"/>
    </location>
</feature>
<dbReference type="GO" id="GO:0009117">
    <property type="term" value="P:nucleotide metabolic process"/>
    <property type="evidence" value="ECO:0007669"/>
    <property type="project" value="TreeGrafter"/>
</dbReference>
<dbReference type="GO" id="GO:0003824">
    <property type="term" value="F:catalytic activity"/>
    <property type="evidence" value="ECO:0007669"/>
    <property type="project" value="InterPro"/>
</dbReference>
<reference evidence="5 6" key="1">
    <citation type="journal article" date="2019" name="Emerg. Microbes Infect.">
        <title>Comprehensive subspecies identification of 175 nontuberculous mycobacteria species based on 7547 genomic profiles.</title>
        <authorList>
            <person name="Matsumoto Y."/>
            <person name="Kinjo T."/>
            <person name="Motooka D."/>
            <person name="Nabeya D."/>
            <person name="Jung N."/>
            <person name="Uechi K."/>
            <person name="Horii T."/>
            <person name="Iida T."/>
            <person name="Fujita J."/>
            <person name="Nakamura S."/>
        </authorList>
    </citation>
    <scope>NUCLEOTIDE SEQUENCE [LARGE SCALE GENOMIC DNA]</scope>
    <source>
        <strain evidence="5 6">JCM 30396</strain>
    </source>
</reference>
<dbReference type="InterPro" id="IPR001310">
    <property type="entry name" value="Histidine_triad_HIT"/>
</dbReference>
<evidence type="ECO:0000256" key="3">
    <source>
        <dbReference type="PROSITE-ProRule" id="PRU00464"/>
    </source>
</evidence>
<gene>
    <name evidence="5" type="ORF">MHEL_22660</name>
</gene>
<feature type="domain" description="HIT" evidence="4">
    <location>
        <begin position="1"/>
        <end position="108"/>
    </location>
</feature>
<dbReference type="InterPro" id="IPR011146">
    <property type="entry name" value="HIT-like"/>
</dbReference>
<sequence length="144" mass="15604">MFCGIVAGAVPCVKVAEDHTTCAFMDIHPGSYGHLLVIPKRHSRDLLDIPADDLAAVSCAAQRLARAVVSELDADGVNLLNCCGADAWQTVFHFHLHVIPRYVDKTKDHLVLPWQPGIRGDMNLIAALGDRLSAAIDRQDGRAV</sequence>
<dbReference type="PANTHER" id="PTHR46648:SF1">
    <property type="entry name" value="ADENOSINE 5'-MONOPHOSPHORAMIDASE HNT1"/>
    <property type="match status" value="1"/>
</dbReference>
<dbReference type="InterPro" id="IPR036265">
    <property type="entry name" value="HIT-like_sf"/>
</dbReference>
<evidence type="ECO:0000313" key="5">
    <source>
        <dbReference type="EMBL" id="BBY64023.1"/>
    </source>
</evidence>